<evidence type="ECO:0000256" key="1">
    <source>
        <dbReference type="ARBA" id="ARBA00007118"/>
    </source>
</evidence>
<accession>A0A848CAG1</accession>
<evidence type="ECO:0000313" key="5">
    <source>
        <dbReference type="Proteomes" id="UP000522333"/>
    </source>
</evidence>
<dbReference type="InterPro" id="IPR023312">
    <property type="entry name" value="Put_nitroreductase_C_bac"/>
</dbReference>
<dbReference type="CDD" id="cd02062">
    <property type="entry name" value="Nitro_FMN_reductase"/>
    <property type="match status" value="1"/>
</dbReference>
<dbReference type="RefSeq" id="WP_168934781.1">
    <property type="nucleotide sequence ID" value="NZ_CAJKMX010000013.1"/>
</dbReference>
<dbReference type="Proteomes" id="UP000522333">
    <property type="component" value="Unassembled WGS sequence"/>
</dbReference>
<organism evidence="4 5">
    <name type="scientific">Desulfovibrio piger</name>
    <dbReference type="NCBI Taxonomy" id="901"/>
    <lineage>
        <taxon>Bacteria</taxon>
        <taxon>Pseudomonadati</taxon>
        <taxon>Thermodesulfobacteriota</taxon>
        <taxon>Desulfovibrionia</taxon>
        <taxon>Desulfovibrionales</taxon>
        <taxon>Desulfovibrionaceae</taxon>
        <taxon>Desulfovibrio</taxon>
    </lineage>
</organism>
<sequence length="192" mass="21379">MDFKQLALAARTCRRFEEERPLQMADLEWLVDCARLTPCARNAQQLRYSLVGPGETCRRLFGMTKWAAALKDWGGPFPGERPTGFIVMSMPKNAGDLVWLDTGIAAQTIQLAASSRDWGCCMIASFDHSGVSELVQLPDDLRPTLVLGLGVAKEVRRVADVPESGALGYWRDAEQVHYVPKLALDKLILNRF</sequence>
<comment type="caution">
    <text evidence="4">The sequence shown here is derived from an EMBL/GenBank/DDBJ whole genome shotgun (WGS) entry which is preliminary data.</text>
</comment>
<name>A0A848CAG1_9BACT</name>
<keyword evidence="2" id="KW-0560">Oxidoreductase</keyword>
<dbReference type="SUPFAM" id="SSF55469">
    <property type="entry name" value="FMN-dependent nitroreductase-like"/>
    <property type="match status" value="1"/>
</dbReference>
<dbReference type="Gene3D" id="3.40.109.10">
    <property type="entry name" value="NADH Oxidase"/>
    <property type="match status" value="1"/>
</dbReference>
<reference evidence="4 5" key="1">
    <citation type="submission" date="2020-04" db="EMBL/GenBank/DDBJ databases">
        <authorList>
            <person name="Hitch T.C.A."/>
            <person name="Wylensek D."/>
            <person name="Clavel T."/>
        </authorList>
    </citation>
    <scope>NUCLEOTIDE SEQUENCE [LARGE SCALE GENOMIC DNA]</scope>
    <source>
        <strain evidence="4 5">PG-251-APC-1</strain>
    </source>
</reference>
<dbReference type="GO" id="GO:0016491">
    <property type="term" value="F:oxidoreductase activity"/>
    <property type="evidence" value="ECO:0007669"/>
    <property type="project" value="UniProtKB-KW"/>
</dbReference>
<dbReference type="AlphaFoldDB" id="A0A848CAG1"/>
<proteinExistence type="inferred from homology"/>
<comment type="similarity">
    <text evidence="1">Belongs to the nitroreductase family.</text>
</comment>
<evidence type="ECO:0000313" key="4">
    <source>
        <dbReference type="EMBL" id="NME51328.1"/>
    </source>
</evidence>
<dbReference type="InterPro" id="IPR029479">
    <property type="entry name" value="Nitroreductase"/>
</dbReference>
<dbReference type="InterPro" id="IPR000415">
    <property type="entry name" value="Nitroreductase-like"/>
</dbReference>
<feature type="domain" description="Nitroreductase" evidence="3">
    <location>
        <begin position="91"/>
        <end position="150"/>
    </location>
</feature>
<evidence type="ECO:0000256" key="2">
    <source>
        <dbReference type="ARBA" id="ARBA00023002"/>
    </source>
</evidence>
<gene>
    <name evidence="4" type="ORF">HF854_02020</name>
</gene>
<dbReference type="Gene3D" id="2.20.180.10">
    <property type="entry name" value="putative fmn-dependent nitroreductase like domains"/>
    <property type="match status" value="1"/>
</dbReference>
<protein>
    <submittedName>
        <fullName evidence="4">Nitroreductase family protein</fullName>
    </submittedName>
</protein>
<dbReference type="Pfam" id="PF00881">
    <property type="entry name" value="Nitroreductase"/>
    <property type="match status" value="1"/>
</dbReference>
<evidence type="ECO:0000259" key="3">
    <source>
        <dbReference type="Pfam" id="PF00881"/>
    </source>
</evidence>
<dbReference type="EMBL" id="JABAFY010000004">
    <property type="protein sequence ID" value="NME51328.1"/>
    <property type="molecule type" value="Genomic_DNA"/>
</dbReference>
<dbReference type="PANTHER" id="PTHR43673">
    <property type="entry name" value="NAD(P)H NITROREDUCTASE YDGI-RELATED"/>
    <property type="match status" value="1"/>
</dbReference>
<dbReference type="PANTHER" id="PTHR43673:SF10">
    <property type="entry name" value="NADH DEHYDROGENASE_NAD(P)H NITROREDUCTASE XCC3605-RELATED"/>
    <property type="match status" value="1"/>
</dbReference>